<dbReference type="Proteomes" id="UP000661025">
    <property type="component" value="Unassembled WGS sequence"/>
</dbReference>
<organism evidence="1 2">
    <name type="scientific">Streptomyces caniscabiei</name>
    <dbReference type="NCBI Taxonomy" id="2746961"/>
    <lineage>
        <taxon>Bacteria</taxon>
        <taxon>Bacillati</taxon>
        <taxon>Actinomycetota</taxon>
        <taxon>Actinomycetes</taxon>
        <taxon>Kitasatosporales</taxon>
        <taxon>Streptomycetaceae</taxon>
        <taxon>Streptomyces</taxon>
    </lineage>
</organism>
<proteinExistence type="predicted"/>
<protein>
    <submittedName>
        <fullName evidence="1">Uncharacterized protein</fullName>
    </submittedName>
</protein>
<sequence length="71" mass="8046">MSETWTDRRYILGSDVKIGDIVCIPGRPDVTVREIETSFDGWVKVNPGTQEQRLGRATQYVWVTRPAPPAE</sequence>
<reference evidence="1" key="1">
    <citation type="submission" date="2020-09" db="EMBL/GenBank/DDBJ databases">
        <title>Streptomyces canutascabiei sp. nov., which causes potato common scab and is distributed across the world.</title>
        <authorList>
            <person name="Nguyen H.P."/>
            <person name="Weisberg A.J."/>
            <person name="Chang J.H."/>
            <person name="Clarke C.R."/>
        </authorList>
    </citation>
    <scope>NUCLEOTIDE SEQUENCE</scope>
    <source>
        <strain evidence="1">ID-01-6.2a</strain>
    </source>
</reference>
<name>A0A927KZX7_9ACTN</name>
<comment type="caution">
    <text evidence="1">The sequence shown here is derived from an EMBL/GenBank/DDBJ whole genome shotgun (WGS) entry which is preliminary data.</text>
</comment>
<dbReference type="RefSeq" id="WP_192360349.1">
    <property type="nucleotide sequence ID" value="NZ_CP119182.1"/>
</dbReference>
<dbReference type="GeneID" id="79933760"/>
<evidence type="ECO:0000313" key="1">
    <source>
        <dbReference type="EMBL" id="MBD9723466.1"/>
    </source>
</evidence>
<evidence type="ECO:0000313" key="2">
    <source>
        <dbReference type="Proteomes" id="UP000661025"/>
    </source>
</evidence>
<gene>
    <name evidence="1" type="ORF">IHE70_09450</name>
</gene>
<accession>A0A927KZX7</accession>
<dbReference type="AlphaFoldDB" id="A0A927KZX7"/>
<dbReference type="EMBL" id="JACYXT010000003">
    <property type="protein sequence ID" value="MBD9723466.1"/>
    <property type="molecule type" value="Genomic_DNA"/>
</dbReference>